<dbReference type="Proteomes" id="UP000224567">
    <property type="component" value="Unassembled WGS sequence"/>
</dbReference>
<protein>
    <recommendedName>
        <fullName evidence="3">Ubiquitin-like protease family profile domain-containing protein</fullName>
    </recommendedName>
</protein>
<reference evidence="2" key="2">
    <citation type="journal article" date="2017" name="J. Anim. Genet.">
        <title>Multiple reference genome sequences of hot pepper reveal the massive evolution of plant disease resistance genes by retroduplication.</title>
        <authorList>
            <person name="Kim S."/>
            <person name="Park J."/>
            <person name="Yeom S.-I."/>
            <person name="Kim Y.-M."/>
            <person name="Seo E."/>
            <person name="Kim K.-T."/>
            <person name="Kim M.-S."/>
            <person name="Lee J.M."/>
            <person name="Cheong K."/>
            <person name="Shin H.-S."/>
            <person name="Kim S.-B."/>
            <person name="Han K."/>
            <person name="Lee J."/>
            <person name="Park M."/>
            <person name="Lee H.-A."/>
            <person name="Lee H.-Y."/>
            <person name="Lee Y."/>
            <person name="Oh S."/>
            <person name="Lee J.H."/>
            <person name="Choi E."/>
            <person name="Choi E."/>
            <person name="Lee S.E."/>
            <person name="Jeon J."/>
            <person name="Kim H."/>
            <person name="Choi G."/>
            <person name="Song H."/>
            <person name="Lee J."/>
            <person name="Lee S.-C."/>
            <person name="Kwon J.-K."/>
            <person name="Lee H.-Y."/>
            <person name="Koo N."/>
            <person name="Hong Y."/>
            <person name="Kim R.W."/>
            <person name="Kang W.-H."/>
            <person name="Huh J.H."/>
            <person name="Kang B.-C."/>
            <person name="Yang T.-J."/>
            <person name="Lee Y.-H."/>
            <person name="Bennetzen J.L."/>
            <person name="Choi D."/>
        </authorList>
    </citation>
    <scope>NUCLEOTIDE SEQUENCE [LARGE SCALE GENOMIC DNA]</scope>
    <source>
        <strain evidence="2">cv. PBC81</strain>
    </source>
</reference>
<dbReference type="Gene3D" id="3.40.395.10">
    <property type="entry name" value="Adenoviral Proteinase, Chain A"/>
    <property type="match status" value="1"/>
</dbReference>
<dbReference type="PANTHER" id="PTHR33022:SF13">
    <property type="entry name" value="UBIQUITIN-LIKE PROTEASE FAMILY PROFILE DOMAIN-CONTAINING PROTEIN"/>
    <property type="match status" value="1"/>
</dbReference>
<keyword evidence="2" id="KW-1185">Reference proteome</keyword>
<organism evidence="1 2">
    <name type="scientific">Capsicum baccatum</name>
    <name type="common">Peruvian pepper</name>
    <dbReference type="NCBI Taxonomy" id="33114"/>
    <lineage>
        <taxon>Eukaryota</taxon>
        <taxon>Viridiplantae</taxon>
        <taxon>Streptophyta</taxon>
        <taxon>Embryophyta</taxon>
        <taxon>Tracheophyta</taxon>
        <taxon>Spermatophyta</taxon>
        <taxon>Magnoliopsida</taxon>
        <taxon>eudicotyledons</taxon>
        <taxon>Gunneridae</taxon>
        <taxon>Pentapetalae</taxon>
        <taxon>asterids</taxon>
        <taxon>lamiids</taxon>
        <taxon>Solanales</taxon>
        <taxon>Solanaceae</taxon>
        <taxon>Solanoideae</taxon>
        <taxon>Capsiceae</taxon>
        <taxon>Capsicum</taxon>
    </lineage>
</organism>
<reference evidence="1 2" key="1">
    <citation type="journal article" date="2017" name="Genome Biol.">
        <title>New reference genome sequences of hot pepper reveal the massive evolution of plant disease-resistance genes by retroduplication.</title>
        <authorList>
            <person name="Kim S."/>
            <person name="Park J."/>
            <person name="Yeom S.I."/>
            <person name="Kim Y.M."/>
            <person name="Seo E."/>
            <person name="Kim K.T."/>
            <person name="Kim M.S."/>
            <person name="Lee J.M."/>
            <person name="Cheong K."/>
            <person name="Shin H.S."/>
            <person name="Kim S.B."/>
            <person name="Han K."/>
            <person name="Lee J."/>
            <person name="Park M."/>
            <person name="Lee H.A."/>
            <person name="Lee H.Y."/>
            <person name="Lee Y."/>
            <person name="Oh S."/>
            <person name="Lee J.H."/>
            <person name="Choi E."/>
            <person name="Choi E."/>
            <person name="Lee S.E."/>
            <person name="Jeon J."/>
            <person name="Kim H."/>
            <person name="Choi G."/>
            <person name="Song H."/>
            <person name="Lee J."/>
            <person name="Lee S.C."/>
            <person name="Kwon J.K."/>
            <person name="Lee H.Y."/>
            <person name="Koo N."/>
            <person name="Hong Y."/>
            <person name="Kim R.W."/>
            <person name="Kang W.H."/>
            <person name="Huh J.H."/>
            <person name="Kang B.C."/>
            <person name="Yang T.J."/>
            <person name="Lee Y.H."/>
            <person name="Bennetzen J.L."/>
            <person name="Choi D."/>
        </authorList>
    </citation>
    <scope>NUCLEOTIDE SEQUENCE [LARGE SCALE GENOMIC DNA]</scope>
    <source>
        <strain evidence="2">cv. PBC81</strain>
    </source>
</reference>
<gene>
    <name evidence="1" type="ORF">CQW23_29013</name>
</gene>
<dbReference type="SUPFAM" id="SSF54001">
    <property type="entry name" value="Cysteine proteinases"/>
    <property type="match status" value="1"/>
</dbReference>
<comment type="caution">
    <text evidence="1">The sequence shown here is derived from an EMBL/GenBank/DDBJ whole genome shotgun (WGS) entry which is preliminary data.</text>
</comment>
<name>A0A2G2VI67_CAPBA</name>
<accession>A0A2G2VI67</accession>
<evidence type="ECO:0008006" key="3">
    <source>
        <dbReference type="Google" id="ProtNLM"/>
    </source>
</evidence>
<dbReference type="EMBL" id="MLFT02000012">
    <property type="protein sequence ID" value="PHT32676.1"/>
    <property type="molecule type" value="Genomic_DNA"/>
</dbReference>
<dbReference type="PANTHER" id="PTHR33022">
    <property type="entry name" value="DUF1985 DOMAIN-CONTAINING PROTEIN"/>
    <property type="match status" value="1"/>
</dbReference>
<dbReference type="InterPro" id="IPR038765">
    <property type="entry name" value="Papain-like_cys_pep_sf"/>
</dbReference>
<proteinExistence type="predicted"/>
<evidence type="ECO:0000313" key="2">
    <source>
        <dbReference type="Proteomes" id="UP000224567"/>
    </source>
</evidence>
<dbReference type="AlphaFoldDB" id="A0A2G2VI67"/>
<evidence type="ECO:0000313" key="1">
    <source>
        <dbReference type="EMBL" id="PHT32676.1"/>
    </source>
</evidence>
<sequence>MVADMEMSLINTIKRLSMRAGQPWHMVNEVFVPINCDGVCHWDCGVFVAVYAEYLSEGLGILYSDIDAQYHRLKYATLLCKYGSEKTENDYFSENDDPPRPMSKFAPKEIDRVLHIK</sequence>
<dbReference type="OrthoDB" id="1939479at2759"/>